<proteinExistence type="predicted"/>
<dbReference type="AlphaFoldDB" id="A0A0L0MXI0"/>
<dbReference type="EMBL" id="LFRF01000073">
    <property type="protein sequence ID" value="KND86175.1"/>
    <property type="molecule type" value="Genomic_DNA"/>
</dbReference>
<feature type="compositionally biased region" description="Basic and acidic residues" evidence="1">
    <location>
        <begin position="16"/>
        <end position="48"/>
    </location>
</feature>
<name>A0A0L0MXI0_TOLOC</name>
<dbReference type="OrthoDB" id="4922377at2759"/>
<comment type="caution">
    <text evidence="2">The sequence shown here is derived from an EMBL/GenBank/DDBJ whole genome shotgun (WGS) entry which is preliminary data.</text>
</comment>
<feature type="compositionally biased region" description="Acidic residues" evidence="1">
    <location>
        <begin position="298"/>
        <end position="307"/>
    </location>
</feature>
<evidence type="ECO:0000256" key="1">
    <source>
        <dbReference type="SAM" id="MobiDB-lite"/>
    </source>
</evidence>
<feature type="region of interest" description="Disordered" evidence="1">
    <location>
        <begin position="112"/>
        <end position="134"/>
    </location>
</feature>
<feature type="region of interest" description="Disordered" evidence="1">
    <location>
        <begin position="249"/>
        <end position="319"/>
    </location>
</feature>
<organism evidence="2 3">
    <name type="scientific">Tolypocladium ophioglossoides (strain CBS 100239)</name>
    <name type="common">Snaketongue truffleclub</name>
    <name type="synonym">Elaphocordyceps ophioglossoides</name>
    <dbReference type="NCBI Taxonomy" id="1163406"/>
    <lineage>
        <taxon>Eukaryota</taxon>
        <taxon>Fungi</taxon>
        <taxon>Dikarya</taxon>
        <taxon>Ascomycota</taxon>
        <taxon>Pezizomycotina</taxon>
        <taxon>Sordariomycetes</taxon>
        <taxon>Hypocreomycetidae</taxon>
        <taxon>Hypocreales</taxon>
        <taxon>Ophiocordycipitaceae</taxon>
        <taxon>Tolypocladium</taxon>
    </lineage>
</organism>
<reference evidence="2 3" key="1">
    <citation type="journal article" date="2015" name="BMC Genomics">
        <title>The genome of the truffle-parasite Tolypocladium ophioglossoides and the evolution of antifungal peptaibiotics.</title>
        <authorList>
            <person name="Quandt C.A."/>
            <person name="Bushley K.E."/>
            <person name="Spatafora J.W."/>
        </authorList>
    </citation>
    <scope>NUCLEOTIDE SEQUENCE [LARGE SCALE GENOMIC DNA]</scope>
    <source>
        <strain evidence="2 3">CBS 100239</strain>
    </source>
</reference>
<dbReference type="STRING" id="1163406.A0A0L0MXI0"/>
<evidence type="ECO:0000313" key="2">
    <source>
        <dbReference type="EMBL" id="KND86175.1"/>
    </source>
</evidence>
<feature type="compositionally biased region" description="Low complexity" evidence="1">
    <location>
        <begin position="255"/>
        <end position="265"/>
    </location>
</feature>
<feature type="region of interest" description="Disordered" evidence="1">
    <location>
        <begin position="16"/>
        <end position="63"/>
    </location>
</feature>
<sequence>MSDYLHEILQLRQELEAERREKEEAKAREQAERREKEAERREKEEASTTRDLGTTIHRKQAGNENAVDHFEKLAVEDPVWEILHTVWDEEELREEYRCMGLRFSNNIRDFTQPSDDDVVREEDPSDGRQERRRRTGPNKRVFDYMVRYEVAYGYIAAGESLLFLHINRADPQTLYCHPCVPDEDVGEASNGDWADKATYTAVAQLASFCLLSLRSEALKGASLDVASRKAEATLKKWREPYDDAARLLGAEDTDSPPASSSPATDGSEFMSNAVPVGREVSLRSRSSCRATAALRRDEEDEEDDGPDGELSRSWARTDL</sequence>
<dbReference type="Proteomes" id="UP000036947">
    <property type="component" value="Unassembled WGS sequence"/>
</dbReference>
<protein>
    <submittedName>
        <fullName evidence="2">Uncharacterized protein</fullName>
    </submittedName>
</protein>
<accession>A0A0L0MXI0</accession>
<evidence type="ECO:0000313" key="3">
    <source>
        <dbReference type="Proteomes" id="UP000036947"/>
    </source>
</evidence>
<gene>
    <name evidence="2" type="ORF">TOPH_09195</name>
</gene>
<keyword evidence="3" id="KW-1185">Reference proteome</keyword>